<dbReference type="EMBL" id="NBAQ01000006">
    <property type="protein sequence ID" value="POQ03669.1"/>
    <property type="molecule type" value="Genomic_DNA"/>
</dbReference>
<feature type="region of interest" description="Disordered" evidence="1">
    <location>
        <begin position="104"/>
        <end position="123"/>
    </location>
</feature>
<proteinExistence type="predicted"/>
<reference evidence="2 3" key="1">
    <citation type="submission" date="2017-03" db="EMBL/GenBank/DDBJ databases">
        <authorList>
            <person name="Hulin M.T."/>
        </authorList>
    </citation>
    <scope>NUCLEOTIDE SEQUENCE [LARGE SCALE GENOMIC DNA]</scope>
    <source>
        <strain evidence="2 3">5264</strain>
    </source>
</reference>
<gene>
    <name evidence="2" type="ORF">CXB42_13400</name>
</gene>
<evidence type="ECO:0000313" key="3">
    <source>
        <dbReference type="Proteomes" id="UP000237295"/>
    </source>
</evidence>
<feature type="compositionally biased region" description="Polar residues" evidence="1">
    <location>
        <begin position="104"/>
        <end position="115"/>
    </location>
</feature>
<sequence>MSIPSLGDLIVSVDHLFPAKSSELKLTIDQVKQLERIKQASGETVNVLTSGIEAIGEMMGLSEQGEMSAECVTGIGWLLKDLAGLARRLHGERYAADYKLENMSSAPQNGTSVNRGASDGGAQ</sequence>
<dbReference type="RefSeq" id="WP_103694118.1">
    <property type="nucleotide sequence ID" value="NZ_NBAQ01000006.1"/>
</dbReference>
<evidence type="ECO:0000256" key="1">
    <source>
        <dbReference type="SAM" id="MobiDB-lite"/>
    </source>
</evidence>
<accession>A0AAE5S7Z3</accession>
<protein>
    <submittedName>
        <fullName evidence="2">Uncharacterized protein</fullName>
    </submittedName>
</protein>
<dbReference type="AlphaFoldDB" id="A0AAE5S7Z3"/>
<name>A0AAE5S7Z3_PSESY</name>
<dbReference type="Proteomes" id="UP000237295">
    <property type="component" value="Unassembled WGS sequence"/>
</dbReference>
<evidence type="ECO:0000313" key="2">
    <source>
        <dbReference type="EMBL" id="POQ03669.1"/>
    </source>
</evidence>
<comment type="caution">
    <text evidence="2">The sequence shown here is derived from an EMBL/GenBank/DDBJ whole genome shotgun (WGS) entry which is preliminary data.</text>
</comment>
<organism evidence="2 3">
    <name type="scientific">Pseudomonas syringae pv. syringae</name>
    <dbReference type="NCBI Taxonomy" id="321"/>
    <lineage>
        <taxon>Bacteria</taxon>
        <taxon>Pseudomonadati</taxon>
        <taxon>Pseudomonadota</taxon>
        <taxon>Gammaproteobacteria</taxon>
        <taxon>Pseudomonadales</taxon>
        <taxon>Pseudomonadaceae</taxon>
        <taxon>Pseudomonas</taxon>
        <taxon>Pseudomonas syringae</taxon>
    </lineage>
</organism>